<evidence type="ECO:0000313" key="1">
    <source>
        <dbReference type="EMBL" id="MDI5950743.1"/>
    </source>
</evidence>
<organism evidence="1 2">
    <name type="scientific">Flavobacterium yafengii</name>
    <dbReference type="NCBI Taxonomy" id="3041253"/>
    <lineage>
        <taxon>Bacteria</taxon>
        <taxon>Pseudomonadati</taxon>
        <taxon>Bacteroidota</taxon>
        <taxon>Flavobacteriia</taxon>
        <taxon>Flavobacteriales</taxon>
        <taxon>Flavobacteriaceae</taxon>
        <taxon>Flavobacterium</taxon>
    </lineage>
</organism>
<evidence type="ECO:0008006" key="3">
    <source>
        <dbReference type="Google" id="ProtNLM"/>
    </source>
</evidence>
<keyword evidence="2" id="KW-1185">Reference proteome</keyword>
<dbReference type="RefSeq" id="WP_282717483.1">
    <property type="nucleotide sequence ID" value="NZ_JASCRY010000004.1"/>
</dbReference>
<dbReference type="AlphaFoldDB" id="A0AAW6TTD3"/>
<protein>
    <recommendedName>
        <fullName evidence="3">Glycosyl transferase family 1 domain-containing protein</fullName>
    </recommendedName>
</protein>
<dbReference type="SUPFAM" id="SSF53756">
    <property type="entry name" value="UDP-Glycosyltransferase/glycogen phosphorylase"/>
    <property type="match status" value="1"/>
</dbReference>
<comment type="caution">
    <text evidence="1">The sequence shown here is derived from an EMBL/GenBank/DDBJ whole genome shotgun (WGS) entry which is preliminary data.</text>
</comment>
<sequence>MSHILIYNHDIQKYPPILTAIKVLLALKEKVVIVGYCSDINTIVDFELQGVIYYETIINHTKENKIIKLFKLYSYKKKVKKIVREEFKTDSILWIYGNENIWLLYKLITQFKTILYLFETPQLKVGSRYKMISPFLNYAKTMQSAWKVVCCEYNRAHITKSFFNLKELPLIIPNKPLFDLSKLSQTLDDELEELFKTKKVILYQGIFNYPERRLDELCESVKYLPEEYIICLMGSEDRNKFRLKEKYESDRVVFLPYVSSPKHLEFTRKAYVGFLTYFSEESLIENTINTLFCAPNKIFEYSCFGIPMLANDVPGISVLFEKYEAGMVSEFEPIKLATKILDIDKNYNEYSKGSFNLYNSVDIKSLFEQLIN</sequence>
<accession>A0AAW6TTD3</accession>
<reference evidence="1 2" key="1">
    <citation type="submission" date="2023-04" db="EMBL/GenBank/DDBJ databases">
        <title>Two novel species of Flavobacterium.</title>
        <authorList>
            <person name="Liu Q."/>
            <person name="Xin Y.-H."/>
        </authorList>
    </citation>
    <scope>NUCLEOTIDE SEQUENCE [LARGE SCALE GENOMIC DNA]</scope>
    <source>
        <strain evidence="1 2">LB2P87</strain>
    </source>
</reference>
<dbReference type="Gene3D" id="3.40.50.2000">
    <property type="entry name" value="Glycogen Phosphorylase B"/>
    <property type="match status" value="1"/>
</dbReference>
<dbReference type="Pfam" id="PF13692">
    <property type="entry name" value="Glyco_trans_1_4"/>
    <property type="match status" value="1"/>
</dbReference>
<proteinExistence type="predicted"/>
<dbReference type="EMBL" id="JASCRY010000004">
    <property type="protein sequence ID" value="MDI5950743.1"/>
    <property type="molecule type" value="Genomic_DNA"/>
</dbReference>
<evidence type="ECO:0000313" key="2">
    <source>
        <dbReference type="Proteomes" id="UP001228643"/>
    </source>
</evidence>
<dbReference type="Proteomes" id="UP001228643">
    <property type="component" value="Unassembled WGS sequence"/>
</dbReference>
<name>A0AAW6TTD3_9FLAO</name>
<gene>
    <name evidence="1" type="ORF">QLS97_13885</name>
</gene>